<dbReference type="RefSeq" id="XP_009524179.1">
    <property type="nucleotide sequence ID" value="XM_009525884.1"/>
</dbReference>
<evidence type="ECO:0000256" key="2">
    <source>
        <dbReference type="ARBA" id="ARBA00022840"/>
    </source>
</evidence>
<dbReference type="InterPro" id="IPR000719">
    <property type="entry name" value="Prot_kinase_dom"/>
</dbReference>
<dbReference type="InterPro" id="IPR008271">
    <property type="entry name" value="Ser/Thr_kinase_AS"/>
</dbReference>
<dbReference type="PANTHER" id="PTHR24418">
    <property type="entry name" value="TYROSINE-PROTEIN KINASE"/>
    <property type="match status" value="1"/>
</dbReference>
<dbReference type="InterPro" id="IPR011009">
    <property type="entry name" value="Kinase-like_dom_sf"/>
</dbReference>
<dbReference type="SMR" id="G4Z2N3"/>
<keyword evidence="2" id="KW-0067">ATP-binding</keyword>
<keyword evidence="1" id="KW-0547">Nucleotide-binding</keyword>
<dbReference type="Pfam" id="PF07714">
    <property type="entry name" value="PK_Tyr_Ser-Thr"/>
    <property type="match status" value="1"/>
</dbReference>
<dbReference type="InterPro" id="IPR001245">
    <property type="entry name" value="Ser-Thr/Tyr_kinase_cat_dom"/>
</dbReference>
<evidence type="ECO:0000313" key="4">
    <source>
        <dbReference type="EMBL" id="EGZ21462.1"/>
    </source>
</evidence>
<reference evidence="4 5" key="1">
    <citation type="journal article" date="2006" name="Science">
        <title>Phytophthora genome sequences uncover evolutionary origins and mechanisms of pathogenesis.</title>
        <authorList>
            <person name="Tyler B.M."/>
            <person name="Tripathy S."/>
            <person name="Zhang X."/>
            <person name="Dehal P."/>
            <person name="Jiang R.H."/>
            <person name="Aerts A."/>
            <person name="Arredondo F.D."/>
            <person name="Baxter L."/>
            <person name="Bensasson D."/>
            <person name="Beynon J.L."/>
            <person name="Chapman J."/>
            <person name="Damasceno C.M."/>
            <person name="Dorrance A.E."/>
            <person name="Dou D."/>
            <person name="Dickerman A.W."/>
            <person name="Dubchak I.L."/>
            <person name="Garbelotto M."/>
            <person name="Gijzen M."/>
            <person name="Gordon S.G."/>
            <person name="Govers F."/>
            <person name="Grunwald N.J."/>
            <person name="Huang W."/>
            <person name="Ivors K.L."/>
            <person name="Jones R.W."/>
            <person name="Kamoun S."/>
            <person name="Krampis K."/>
            <person name="Lamour K.H."/>
            <person name="Lee M.K."/>
            <person name="McDonald W.H."/>
            <person name="Medina M."/>
            <person name="Meijer H.J."/>
            <person name="Nordberg E.K."/>
            <person name="Maclean D.J."/>
            <person name="Ospina-Giraldo M.D."/>
            <person name="Morris P.F."/>
            <person name="Phuntumart V."/>
            <person name="Putnam N.H."/>
            <person name="Rash S."/>
            <person name="Rose J.K."/>
            <person name="Sakihama Y."/>
            <person name="Salamov A.A."/>
            <person name="Savidor A."/>
            <person name="Scheuring C.F."/>
            <person name="Smith B.M."/>
            <person name="Sobral B.W."/>
            <person name="Terry A."/>
            <person name="Torto-Alalibo T.A."/>
            <person name="Win J."/>
            <person name="Xu Z."/>
            <person name="Zhang H."/>
            <person name="Grigoriev I.V."/>
            <person name="Rokhsar D.S."/>
            <person name="Boore J.L."/>
        </authorList>
    </citation>
    <scope>NUCLEOTIDE SEQUENCE [LARGE SCALE GENOMIC DNA]</scope>
    <source>
        <strain evidence="4 5">P6497</strain>
    </source>
</reference>
<keyword evidence="5" id="KW-1185">Reference proteome</keyword>
<evidence type="ECO:0000313" key="5">
    <source>
        <dbReference type="Proteomes" id="UP000002640"/>
    </source>
</evidence>
<dbReference type="SMART" id="SM00220">
    <property type="entry name" value="S_TKc"/>
    <property type="match status" value="1"/>
</dbReference>
<dbReference type="PROSITE" id="PS00108">
    <property type="entry name" value="PROTEIN_KINASE_ST"/>
    <property type="match status" value="1"/>
</dbReference>
<dbReference type="Proteomes" id="UP000002640">
    <property type="component" value="Unassembled WGS sequence"/>
</dbReference>
<sequence>MKEKLWASSSRAVQDEVKNLPDWYITEDEVDIDMSTIIGFGGDAKTYRGVLEDGTAVAVKVYNANVQKSEQAKQRFFDTMQLWVRLSHFNNVCRLYGACYFTETPFIVMEYCDLGSLDTYLRQEGVDRYKASIEILTQASRAITNMNSKGFVHGDLKSNNILVTTGINPQAKLCDFDRSFDWSALKDERLVKGTAVDAETEIMDAVRYLAPECIEGMLPNSNSDYSFGMTLYHALLGMSPYFDITSDQKLLASKLARRLPPRNK</sequence>
<dbReference type="SUPFAM" id="SSF56112">
    <property type="entry name" value="Protein kinase-like (PK-like)"/>
    <property type="match status" value="1"/>
</dbReference>
<dbReference type="STRING" id="1094619.G4Z2N3"/>
<proteinExistence type="predicted"/>
<gene>
    <name evidence="4" type="ORF">PHYSODRAFT_493704</name>
</gene>
<dbReference type="GeneID" id="20656981"/>
<dbReference type="InterPro" id="IPR050198">
    <property type="entry name" value="Non-receptor_tyrosine_kinases"/>
</dbReference>
<dbReference type="AlphaFoldDB" id="G4Z2N3"/>
<dbReference type="Gene3D" id="1.10.510.10">
    <property type="entry name" value="Transferase(Phosphotransferase) domain 1"/>
    <property type="match status" value="1"/>
</dbReference>
<organism evidence="4 5">
    <name type="scientific">Phytophthora sojae (strain P6497)</name>
    <name type="common">Soybean stem and root rot agent</name>
    <name type="synonym">Phytophthora megasperma f. sp. glycines</name>
    <dbReference type="NCBI Taxonomy" id="1094619"/>
    <lineage>
        <taxon>Eukaryota</taxon>
        <taxon>Sar</taxon>
        <taxon>Stramenopiles</taxon>
        <taxon>Oomycota</taxon>
        <taxon>Peronosporomycetes</taxon>
        <taxon>Peronosporales</taxon>
        <taxon>Peronosporaceae</taxon>
        <taxon>Phytophthora</taxon>
    </lineage>
</organism>
<dbReference type="GO" id="GO:0005524">
    <property type="term" value="F:ATP binding"/>
    <property type="evidence" value="ECO:0007669"/>
    <property type="project" value="UniProtKB-KW"/>
</dbReference>
<name>G4Z2N3_PHYSP</name>
<dbReference type="PIRSF" id="PIRSF000654">
    <property type="entry name" value="Integrin-linked_kinase"/>
    <property type="match status" value="1"/>
</dbReference>
<dbReference type="InParanoid" id="G4Z2N3"/>
<evidence type="ECO:0000259" key="3">
    <source>
        <dbReference type="PROSITE" id="PS50011"/>
    </source>
</evidence>
<protein>
    <recommendedName>
        <fullName evidence="3">Protein kinase domain-containing protein</fullName>
    </recommendedName>
</protein>
<evidence type="ECO:0000256" key="1">
    <source>
        <dbReference type="ARBA" id="ARBA00022741"/>
    </source>
</evidence>
<dbReference type="KEGG" id="psoj:PHYSODRAFT_493704"/>
<dbReference type="PROSITE" id="PS50011">
    <property type="entry name" value="PROTEIN_KINASE_DOM"/>
    <property type="match status" value="1"/>
</dbReference>
<accession>G4Z2N3</accession>
<feature type="domain" description="Protein kinase" evidence="3">
    <location>
        <begin position="32"/>
        <end position="264"/>
    </location>
</feature>
<dbReference type="GO" id="GO:0004672">
    <property type="term" value="F:protein kinase activity"/>
    <property type="evidence" value="ECO:0007669"/>
    <property type="project" value="InterPro"/>
</dbReference>
<dbReference type="EMBL" id="JH159153">
    <property type="protein sequence ID" value="EGZ21462.1"/>
    <property type="molecule type" value="Genomic_DNA"/>
</dbReference>